<proteinExistence type="predicted"/>
<sequence>MADVLSESQQSAFGMEMVMASVNDVPQVEEAGAGVEVIIEPPVEMLHEAALQSGINSILDETTEDDDGLACVREICQETLSRMDRVTAAKSIANRQERKNESTDVIGDGSEAVNWKAFSPPKSRQKTLSKPKLSRRPSLDR</sequence>
<name>A0A8J5J6Q4_9STRA</name>
<comment type="caution">
    <text evidence="2">The sequence shown here is derived from an EMBL/GenBank/DDBJ whole genome shotgun (WGS) entry which is preliminary data.</text>
</comment>
<keyword evidence="3" id="KW-1185">Reference proteome</keyword>
<feature type="region of interest" description="Disordered" evidence="1">
    <location>
        <begin position="91"/>
        <end position="141"/>
    </location>
</feature>
<evidence type="ECO:0000313" key="2">
    <source>
        <dbReference type="EMBL" id="KAG6960856.1"/>
    </source>
</evidence>
<accession>A0A8J5J6Q4</accession>
<reference evidence="2" key="1">
    <citation type="submission" date="2021-01" db="EMBL/GenBank/DDBJ databases">
        <title>Phytophthora aleatoria, a newly-described species from Pinus radiata is distinct from Phytophthora cactorum isolates based on comparative genomics.</title>
        <authorList>
            <person name="Mcdougal R."/>
            <person name="Panda P."/>
            <person name="Williams N."/>
            <person name="Studholme D.J."/>
        </authorList>
    </citation>
    <scope>NUCLEOTIDE SEQUENCE</scope>
    <source>
        <strain evidence="2">NZFS 4037</strain>
    </source>
</reference>
<dbReference type="AlphaFoldDB" id="A0A8J5J6Q4"/>
<evidence type="ECO:0000313" key="3">
    <source>
        <dbReference type="Proteomes" id="UP000709295"/>
    </source>
</evidence>
<protein>
    <submittedName>
        <fullName evidence="2">Uncharacterized protein</fullName>
    </submittedName>
</protein>
<dbReference type="Proteomes" id="UP000709295">
    <property type="component" value="Unassembled WGS sequence"/>
</dbReference>
<feature type="compositionally biased region" description="Basic residues" evidence="1">
    <location>
        <begin position="123"/>
        <end position="135"/>
    </location>
</feature>
<organism evidence="2 3">
    <name type="scientific">Phytophthora aleatoria</name>
    <dbReference type="NCBI Taxonomy" id="2496075"/>
    <lineage>
        <taxon>Eukaryota</taxon>
        <taxon>Sar</taxon>
        <taxon>Stramenopiles</taxon>
        <taxon>Oomycota</taxon>
        <taxon>Peronosporomycetes</taxon>
        <taxon>Peronosporales</taxon>
        <taxon>Peronosporaceae</taxon>
        <taxon>Phytophthora</taxon>
    </lineage>
</organism>
<gene>
    <name evidence="2" type="ORF">JG688_00009387</name>
</gene>
<dbReference type="EMBL" id="JAENGY010000536">
    <property type="protein sequence ID" value="KAG6960856.1"/>
    <property type="molecule type" value="Genomic_DNA"/>
</dbReference>
<evidence type="ECO:0000256" key="1">
    <source>
        <dbReference type="SAM" id="MobiDB-lite"/>
    </source>
</evidence>